<dbReference type="EMBL" id="JAHRIO010032431">
    <property type="protein sequence ID" value="MEQ2169246.1"/>
    <property type="molecule type" value="Genomic_DNA"/>
</dbReference>
<name>A0ABV0NCV6_9TELE</name>
<dbReference type="Pfam" id="PF04099">
    <property type="entry name" value="Sybindin"/>
    <property type="match status" value="2"/>
</dbReference>
<keyword evidence="1 6" id="KW-0813">Transport</keyword>
<comment type="similarity">
    <text evidence="5">Belongs to the TRAPP small subunits family. BET5 subfamily.</text>
</comment>
<keyword evidence="4 6" id="KW-0333">Golgi apparatus</keyword>
<comment type="subunit">
    <text evidence="6">Part of the multisubunit transport protein particle (TRAPP) complex.</text>
</comment>
<accession>A0ABV0NCV6</accession>
<evidence type="ECO:0000256" key="6">
    <source>
        <dbReference type="RuleBase" id="RU366065"/>
    </source>
</evidence>
<dbReference type="PANTHER" id="PTHR23249">
    <property type="entry name" value="TRAFFICKING PROTEIN PARTICLE COMPLEX SUBUNIT"/>
    <property type="match status" value="1"/>
</dbReference>
<dbReference type="Gene3D" id="3.30.450.70">
    <property type="match status" value="2"/>
</dbReference>
<dbReference type="PANTHER" id="PTHR23249:SF16">
    <property type="entry name" value="TRAFFICKING PROTEIN PARTICLE COMPLEX SUBUNIT 1"/>
    <property type="match status" value="1"/>
</dbReference>
<gene>
    <name evidence="7" type="ORF">GOODEAATRI_023116</name>
</gene>
<evidence type="ECO:0000313" key="8">
    <source>
        <dbReference type="Proteomes" id="UP001476798"/>
    </source>
</evidence>
<proteinExistence type="inferred from homology"/>
<feature type="non-terminal residue" evidence="7">
    <location>
        <position position="1"/>
    </location>
</feature>
<evidence type="ECO:0000256" key="2">
    <source>
        <dbReference type="ARBA" id="ARBA00022824"/>
    </source>
</evidence>
<comment type="caution">
    <text evidence="7">The sequence shown here is derived from an EMBL/GenBank/DDBJ whole genome shotgun (WGS) entry which is preliminary data.</text>
</comment>
<dbReference type="SMART" id="SM01399">
    <property type="entry name" value="Sybindin"/>
    <property type="match status" value="1"/>
</dbReference>
<keyword evidence="3 6" id="KW-0931">ER-Golgi transport</keyword>
<comment type="subcellular location">
    <subcellularLocation>
        <location evidence="6">Endoplasmic reticulum</location>
    </subcellularLocation>
    <subcellularLocation>
        <location evidence="6">Golgi apparatus</location>
        <location evidence="6">cis-Golgi network</location>
    </subcellularLocation>
</comment>
<reference evidence="7 8" key="1">
    <citation type="submission" date="2021-06" db="EMBL/GenBank/DDBJ databases">
        <authorList>
            <person name="Palmer J.M."/>
        </authorList>
    </citation>
    <scope>NUCLEOTIDE SEQUENCE [LARGE SCALE GENOMIC DNA]</scope>
    <source>
        <strain evidence="7 8">GA_2019</strain>
        <tissue evidence="7">Muscle</tissue>
    </source>
</reference>
<evidence type="ECO:0000256" key="1">
    <source>
        <dbReference type="ARBA" id="ARBA00022448"/>
    </source>
</evidence>
<evidence type="ECO:0000256" key="3">
    <source>
        <dbReference type="ARBA" id="ARBA00022892"/>
    </source>
</evidence>
<dbReference type="InterPro" id="IPR007233">
    <property type="entry name" value="TRAPPC"/>
</dbReference>
<keyword evidence="8" id="KW-1185">Reference proteome</keyword>
<evidence type="ECO:0000313" key="7">
    <source>
        <dbReference type="EMBL" id="MEQ2169246.1"/>
    </source>
</evidence>
<sequence length="119" mass="13734">KDGFLSFQTSKYRLHYYETPSGLKFVMNTDLSVSNARDTLQHIYSNVLRTKVLTLEAGTEPAEFWYWFCLSVLSLFQLYVELVVKNPLCPSSQTLDSELFGTRLDSFIRSLPYYSPRAA</sequence>
<dbReference type="SUPFAM" id="SSF64356">
    <property type="entry name" value="SNARE-like"/>
    <property type="match status" value="1"/>
</dbReference>
<keyword evidence="2 6" id="KW-0256">Endoplasmic reticulum</keyword>
<protein>
    <recommendedName>
        <fullName evidence="6">Trafficking protein particle complex subunit</fullName>
    </recommendedName>
</protein>
<dbReference type="InterPro" id="IPR011012">
    <property type="entry name" value="Longin-like_dom_sf"/>
</dbReference>
<evidence type="ECO:0000256" key="5">
    <source>
        <dbReference type="ARBA" id="ARBA00038167"/>
    </source>
</evidence>
<organism evidence="7 8">
    <name type="scientific">Goodea atripinnis</name>
    <dbReference type="NCBI Taxonomy" id="208336"/>
    <lineage>
        <taxon>Eukaryota</taxon>
        <taxon>Metazoa</taxon>
        <taxon>Chordata</taxon>
        <taxon>Craniata</taxon>
        <taxon>Vertebrata</taxon>
        <taxon>Euteleostomi</taxon>
        <taxon>Actinopterygii</taxon>
        <taxon>Neopterygii</taxon>
        <taxon>Teleostei</taxon>
        <taxon>Neoteleostei</taxon>
        <taxon>Acanthomorphata</taxon>
        <taxon>Ovalentaria</taxon>
        <taxon>Atherinomorphae</taxon>
        <taxon>Cyprinodontiformes</taxon>
        <taxon>Goodeidae</taxon>
        <taxon>Goodea</taxon>
    </lineage>
</organism>
<evidence type="ECO:0000256" key="4">
    <source>
        <dbReference type="ARBA" id="ARBA00023034"/>
    </source>
</evidence>
<dbReference type="Proteomes" id="UP001476798">
    <property type="component" value="Unassembled WGS sequence"/>
</dbReference>